<dbReference type="HAMAP" id="MF_00020">
    <property type="entry name" value="Acetate_kinase"/>
    <property type="match status" value="1"/>
</dbReference>
<dbReference type="NCBIfam" id="TIGR00016">
    <property type="entry name" value="ackA"/>
    <property type="match status" value="1"/>
</dbReference>
<dbReference type="EC" id="2.7.2.1" evidence="6"/>
<evidence type="ECO:0000313" key="9">
    <source>
        <dbReference type="Proteomes" id="UP000055035"/>
    </source>
</evidence>
<evidence type="ECO:0000256" key="4">
    <source>
        <dbReference type="ARBA" id="ARBA00022777"/>
    </source>
</evidence>
<feature type="binding site" evidence="6">
    <location>
        <position position="379"/>
    </location>
    <ligand>
        <name>Mg(2+)</name>
        <dbReference type="ChEBI" id="CHEBI:18420"/>
    </ligand>
</feature>
<evidence type="ECO:0000256" key="6">
    <source>
        <dbReference type="HAMAP-Rule" id="MF_00020"/>
    </source>
</evidence>
<dbReference type="PRINTS" id="PR00471">
    <property type="entry name" value="ACETATEKNASE"/>
</dbReference>
<organism evidence="8 9">
    <name type="scientific">Legionella jordanis</name>
    <dbReference type="NCBI Taxonomy" id="456"/>
    <lineage>
        <taxon>Bacteria</taxon>
        <taxon>Pseudomonadati</taxon>
        <taxon>Pseudomonadota</taxon>
        <taxon>Gammaproteobacteria</taxon>
        <taxon>Legionellales</taxon>
        <taxon>Legionellaceae</taxon>
        <taxon>Legionella</taxon>
    </lineage>
</organism>
<feature type="site" description="Transition state stabilizer" evidence="6">
    <location>
        <position position="238"/>
    </location>
</feature>
<feature type="binding site" evidence="6">
    <location>
        <begin position="326"/>
        <end position="330"/>
    </location>
    <ligand>
        <name>ATP</name>
        <dbReference type="ChEBI" id="CHEBI:30616"/>
    </ligand>
</feature>
<dbReference type="STRING" id="456.Ljor_1497"/>
<protein>
    <recommendedName>
        <fullName evidence="6">Acetate kinase</fullName>
        <ecNumber evidence="6">2.7.2.1</ecNumber>
    </recommendedName>
    <alternativeName>
        <fullName evidence="6">Acetokinase</fullName>
    </alternativeName>
</protein>
<evidence type="ECO:0000256" key="3">
    <source>
        <dbReference type="ARBA" id="ARBA00022741"/>
    </source>
</evidence>
<dbReference type="GO" id="GO:0006083">
    <property type="term" value="P:acetate metabolic process"/>
    <property type="evidence" value="ECO:0007669"/>
    <property type="project" value="TreeGrafter"/>
</dbReference>
<feature type="binding site" evidence="6">
    <location>
        <begin position="278"/>
        <end position="280"/>
    </location>
    <ligand>
        <name>ATP</name>
        <dbReference type="ChEBI" id="CHEBI:30616"/>
    </ligand>
</feature>
<keyword evidence="6" id="KW-0460">Magnesium</keyword>
<dbReference type="InterPro" id="IPR000890">
    <property type="entry name" value="Aliphatic_acid_kin_short-chain"/>
</dbReference>
<comment type="pathway">
    <text evidence="6">Metabolic intermediate biosynthesis; acetyl-CoA biosynthesis; acetyl-CoA from acetate: step 1/2.</text>
</comment>
<dbReference type="InterPro" id="IPR004372">
    <property type="entry name" value="Ac/propionate_kinase"/>
</dbReference>
<comment type="cofactor">
    <cofactor evidence="6">
        <name>Mg(2+)</name>
        <dbReference type="ChEBI" id="CHEBI:18420"/>
    </cofactor>
    <cofactor evidence="6">
        <name>Mn(2+)</name>
        <dbReference type="ChEBI" id="CHEBI:29035"/>
    </cofactor>
    <text evidence="6">Mg(2+). Can also accept Mn(2+).</text>
</comment>
<dbReference type="GO" id="GO:0006085">
    <property type="term" value="P:acetyl-CoA biosynthetic process"/>
    <property type="evidence" value="ECO:0007669"/>
    <property type="project" value="UniProtKB-UniRule"/>
</dbReference>
<comment type="subunit">
    <text evidence="6">Homodimer.</text>
</comment>
<dbReference type="GO" id="GO:0000287">
    <property type="term" value="F:magnesium ion binding"/>
    <property type="evidence" value="ECO:0007669"/>
    <property type="project" value="UniProtKB-UniRule"/>
</dbReference>
<evidence type="ECO:0000256" key="5">
    <source>
        <dbReference type="ARBA" id="ARBA00022840"/>
    </source>
</evidence>
<feature type="binding site" evidence="6">
    <location>
        <begin position="205"/>
        <end position="209"/>
    </location>
    <ligand>
        <name>ATP</name>
        <dbReference type="ChEBI" id="CHEBI:30616"/>
    </ligand>
</feature>
<dbReference type="AlphaFoldDB" id="A0A0W0VAK3"/>
<dbReference type="GO" id="GO:0005524">
    <property type="term" value="F:ATP binding"/>
    <property type="evidence" value="ECO:0007669"/>
    <property type="project" value="UniProtKB-KW"/>
</dbReference>
<dbReference type="Pfam" id="PF00871">
    <property type="entry name" value="Acetate_kinase"/>
    <property type="match status" value="1"/>
</dbReference>
<evidence type="ECO:0000256" key="1">
    <source>
        <dbReference type="ARBA" id="ARBA00008748"/>
    </source>
</evidence>
<dbReference type="InterPro" id="IPR023865">
    <property type="entry name" value="Aliphatic_acid_kinase_CS"/>
</dbReference>
<comment type="similarity">
    <text evidence="1 6 7">Belongs to the acetokinase family.</text>
</comment>
<comment type="subcellular location">
    <subcellularLocation>
        <location evidence="6">Cytoplasm</location>
    </subcellularLocation>
</comment>
<accession>A0A0W0VAK3</accession>
<dbReference type="OrthoDB" id="9802453at2"/>
<feature type="binding site" evidence="6">
    <location>
        <position position="88"/>
    </location>
    <ligand>
        <name>substrate</name>
    </ligand>
</feature>
<evidence type="ECO:0000256" key="7">
    <source>
        <dbReference type="RuleBase" id="RU003835"/>
    </source>
</evidence>
<keyword evidence="4 6" id="KW-0418">Kinase</keyword>
<proteinExistence type="inferred from homology"/>
<sequence length="395" mass="43546">MNVLTLNAGSSSIKYKAFKVDHEQTLSLLSGLIEGIGEISGHWHHTDNKGTKESKACTFSNHEEAFTALAHKLKEDLVKYPIQGVGHRVVHGGNDYFLPTIINPEVLENIKKLSQLAPIHNPINALGIQFAQQHFPQALHVAVFDSGFHHSIPPHVHNYAINRGITQKYQIKRYGFHGINHEYVARSAAAFLNKPLETCNFISLHLGNGASACLIKNGESFDTTMGMTPLAGLIMGTRCGDIDPAIPLYLQYQGMSTVEVDNLLNKNSGLKGIANENDMRRLIERASAEDESAILAIDMYVYSLQKIIGAYCSQIADLDALIFTGGVGENASIIREKVIDPLSHLDFELNHKVNQQKVDSNCFDISAKGKRILVIRGDEEALIAQKVENIVVNLF</sequence>
<evidence type="ECO:0000313" key="8">
    <source>
        <dbReference type="EMBL" id="KTD17191.1"/>
    </source>
</evidence>
<feature type="binding site" evidence="6">
    <location>
        <position position="14"/>
    </location>
    <ligand>
        <name>ATP</name>
        <dbReference type="ChEBI" id="CHEBI:30616"/>
    </ligand>
</feature>
<name>A0A0W0VAK3_9GAMM</name>
<feature type="site" description="Transition state stabilizer" evidence="6">
    <location>
        <position position="177"/>
    </location>
</feature>
<comment type="caution">
    <text evidence="8">The sequence shown here is derived from an EMBL/GenBank/DDBJ whole genome shotgun (WGS) entry which is preliminary data.</text>
</comment>
<dbReference type="PIRSF" id="PIRSF000722">
    <property type="entry name" value="Acetate_prop_kin"/>
    <property type="match status" value="1"/>
</dbReference>
<dbReference type="SUPFAM" id="SSF53067">
    <property type="entry name" value="Actin-like ATPase domain"/>
    <property type="match status" value="2"/>
</dbReference>
<dbReference type="PANTHER" id="PTHR21060">
    <property type="entry name" value="ACETATE KINASE"/>
    <property type="match status" value="1"/>
</dbReference>
<dbReference type="PROSITE" id="PS01075">
    <property type="entry name" value="ACETATE_KINASE_1"/>
    <property type="match status" value="1"/>
</dbReference>
<reference evidence="8 9" key="1">
    <citation type="submission" date="2015-11" db="EMBL/GenBank/DDBJ databases">
        <title>Genomic analysis of 38 Legionella species identifies large and diverse effector repertoires.</title>
        <authorList>
            <person name="Burstein D."/>
            <person name="Amaro F."/>
            <person name="Zusman T."/>
            <person name="Lifshitz Z."/>
            <person name="Cohen O."/>
            <person name="Gilbert J.A."/>
            <person name="Pupko T."/>
            <person name="Shuman H.A."/>
            <person name="Segal G."/>
        </authorList>
    </citation>
    <scope>NUCLEOTIDE SEQUENCE [LARGE SCALE GENOMIC DNA]</scope>
    <source>
        <strain evidence="8 9">BL-540</strain>
    </source>
</reference>
<keyword evidence="3 6" id="KW-0547">Nucleotide-binding</keyword>
<dbReference type="GO" id="GO:0005737">
    <property type="term" value="C:cytoplasm"/>
    <property type="evidence" value="ECO:0007669"/>
    <property type="project" value="UniProtKB-SubCell"/>
</dbReference>
<dbReference type="UniPathway" id="UPA00340">
    <property type="reaction ID" value="UER00458"/>
</dbReference>
<evidence type="ECO:0000256" key="2">
    <source>
        <dbReference type="ARBA" id="ARBA00022679"/>
    </source>
</evidence>
<dbReference type="Proteomes" id="UP000055035">
    <property type="component" value="Unassembled WGS sequence"/>
</dbReference>
<feature type="active site" description="Proton donor/acceptor" evidence="6">
    <location>
        <position position="145"/>
    </location>
</feature>
<keyword evidence="9" id="KW-1185">Reference proteome</keyword>
<dbReference type="GO" id="GO:0008776">
    <property type="term" value="F:acetate kinase activity"/>
    <property type="evidence" value="ECO:0007669"/>
    <property type="project" value="UniProtKB-UniRule"/>
</dbReference>
<keyword evidence="2 6" id="KW-0808">Transferase</keyword>
<dbReference type="Gene3D" id="3.30.420.40">
    <property type="match status" value="2"/>
</dbReference>
<dbReference type="PANTHER" id="PTHR21060:SF15">
    <property type="entry name" value="ACETATE KINASE-RELATED"/>
    <property type="match status" value="1"/>
</dbReference>
<comment type="function">
    <text evidence="6">Catalyzes the formation of acetyl phosphate from acetate and ATP. Can also catalyze the reverse reaction.</text>
</comment>
<dbReference type="EMBL" id="LNYJ01000011">
    <property type="protein sequence ID" value="KTD17191.1"/>
    <property type="molecule type" value="Genomic_DNA"/>
</dbReference>
<feature type="binding site" evidence="6">
    <location>
        <position position="7"/>
    </location>
    <ligand>
        <name>Mg(2+)</name>
        <dbReference type="ChEBI" id="CHEBI:18420"/>
    </ligand>
</feature>
<keyword evidence="6" id="KW-0963">Cytoplasm</keyword>
<keyword evidence="5 6" id="KW-0067">ATP-binding</keyword>
<dbReference type="PATRIC" id="fig|456.5.peg.1600"/>
<keyword evidence="6" id="KW-0479">Metal-binding</keyword>
<dbReference type="RefSeq" id="WP_058470974.1">
    <property type="nucleotide sequence ID" value="NZ_CAAAIC010000003.1"/>
</dbReference>
<comment type="catalytic activity">
    <reaction evidence="6">
        <text>acetate + ATP = acetyl phosphate + ADP</text>
        <dbReference type="Rhea" id="RHEA:11352"/>
        <dbReference type="ChEBI" id="CHEBI:22191"/>
        <dbReference type="ChEBI" id="CHEBI:30089"/>
        <dbReference type="ChEBI" id="CHEBI:30616"/>
        <dbReference type="ChEBI" id="CHEBI:456216"/>
        <dbReference type="EC" id="2.7.2.1"/>
    </reaction>
</comment>
<gene>
    <name evidence="6 8" type="primary">ackA</name>
    <name evidence="8" type="ORF">Ljor_1497</name>
</gene>
<dbReference type="InterPro" id="IPR043129">
    <property type="entry name" value="ATPase_NBD"/>
</dbReference>